<feature type="compositionally biased region" description="Basic and acidic residues" evidence="1">
    <location>
        <begin position="12"/>
        <end position="26"/>
    </location>
</feature>
<dbReference type="Proteomes" id="UP000765509">
    <property type="component" value="Unassembled WGS sequence"/>
</dbReference>
<protein>
    <submittedName>
        <fullName evidence="2">Uncharacterized protein</fullName>
    </submittedName>
</protein>
<evidence type="ECO:0000256" key="1">
    <source>
        <dbReference type="SAM" id="MobiDB-lite"/>
    </source>
</evidence>
<sequence length="103" mass="11450">MDQKGHLCPRPPNEKGWPRNKDKDLGLGDMEELAKESKDGSIWPKAIKGQGIVIWPKCHRELEGAELAIKISCGQLVPGWNCHNTNGGGSFFVIVTVPPYLEW</sequence>
<dbReference type="EMBL" id="AVOT02040177">
    <property type="protein sequence ID" value="MBW0535374.1"/>
    <property type="molecule type" value="Genomic_DNA"/>
</dbReference>
<dbReference type="AlphaFoldDB" id="A0A9Q3IE39"/>
<proteinExistence type="predicted"/>
<accession>A0A9Q3IE39</accession>
<keyword evidence="3" id="KW-1185">Reference proteome</keyword>
<evidence type="ECO:0000313" key="2">
    <source>
        <dbReference type="EMBL" id="MBW0535374.1"/>
    </source>
</evidence>
<comment type="caution">
    <text evidence="2">The sequence shown here is derived from an EMBL/GenBank/DDBJ whole genome shotgun (WGS) entry which is preliminary data.</text>
</comment>
<organism evidence="2 3">
    <name type="scientific">Austropuccinia psidii MF-1</name>
    <dbReference type="NCBI Taxonomy" id="1389203"/>
    <lineage>
        <taxon>Eukaryota</taxon>
        <taxon>Fungi</taxon>
        <taxon>Dikarya</taxon>
        <taxon>Basidiomycota</taxon>
        <taxon>Pucciniomycotina</taxon>
        <taxon>Pucciniomycetes</taxon>
        <taxon>Pucciniales</taxon>
        <taxon>Sphaerophragmiaceae</taxon>
        <taxon>Austropuccinia</taxon>
    </lineage>
</organism>
<reference evidence="2" key="1">
    <citation type="submission" date="2021-03" db="EMBL/GenBank/DDBJ databases">
        <title>Draft genome sequence of rust myrtle Austropuccinia psidii MF-1, a brazilian biotype.</title>
        <authorList>
            <person name="Quecine M.C."/>
            <person name="Pachon D.M.R."/>
            <person name="Bonatelli M.L."/>
            <person name="Correr F.H."/>
            <person name="Franceschini L.M."/>
            <person name="Leite T.F."/>
            <person name="Margarido G.R.A."/>
            <person name="Almeida C.A."/>
            <person name="Ferrarezi J.A."/>
            <person name="Labate C.A."/>
        </authorList>
    </citation>
    <scope>NUCLEOTIDE SEQUENCE</scope>
    <source>
        <strain evidence="2">MF-1</strain>
    </source>
</reference>
<evidence type="ECO:0000313" key="3">
    <source>
        <dbReference type="Proteomes" id="UP000765509"/>
    </source>
</evidence>
<name>A0A9Q3IE39_9BASI</name>
<feature type="region of interest" description="Disordered" evidence="1">
    <location>
        <begin position="1"/>
        <end position="26"/>
    </location>
</feature>
<gene>
    <name evidence="2" type="ORF">O181_075089</name>
</gene>